<organism evidence="1 2">
    <name type="scientific">Bacillus wiedmannii</name>
    <dbReference type="NCBI Taxonomy" id="1890302"/>
    <lineage>
        <taxon>Bacteria</taxon>
        <taxon>Bacillati</taxon>
        <taxon>Bacillota</taxon>
        <taxon>Bacilli</taxon>
        <taxon>Bacillales</taxon>
        <taxon>Bacillaceae</taxon>
        <taxon>Bacillus</taxon>
        <taxon>Bacillus cereus group</taxon>
    </lineage>
</organism>
<proteinExistence type="predicted"/>
<protein>
    <submittedName>
        <fullName evidence="1">Uncharacterized protein</fullName>
    </submittedName>
</protein>
<dbReference type="Proteomes" id="UP000035350">
    <property type="component" value="Unassembled WGS sequence"/>
</dbReference>
<name>A0A0G8C869_9BACI</name>
<reference evidence="2" key="2">
    <citation type="submission" date="2015-04" db="EMBL/GenBank/DDBJ databases">
        <title>Draft Genome Sequences of Eight Spore-Forming Food Isolates of Bacillus cereus Genome sequencing.</title>
        <authorList>
            <person name="Krawcyk A.O."/>
            <person name="de Jong A."/>
            <person name="Eijlander R.T."/>
            <person name="Berendsen E.M."/>
            <person name="Holsappel S."/>
            <person name="Wells-Bennik M."/>
            <person name="Kuipers O.P."/>
        </authorList>
    </citation>
    <scope>NUCLEOTIDE SEQUENCE [LARGE SCALE GENOMIC DNA]</scope>
    <source>
        <strain evidence="2">B4147</strain>
    </source>
</reference>
<reference evidence="1 2" key="1">
    <citation type="journal article" date="2015" name="Genome Announc.">
        <title>Next-Generation Whole-Genome Sequencing of Eight Strains of Bacillus cereus, Isolated from Food.</title>
        <authorList>
            <person name="Krawczyk A.O."/>
            <person name="de Jong A."/>
            <person name="Eijlander R.T."/>
            <person name="Berendsen E.M."/>
            <person name="Holsappel S."/>
            <person name="Wells-Bennik M.H."/>
            <person name="Kuipers O.P."/>
        </authorList>
    </citation>
    <scope>NUCLEOTIDE SEQUENCE [LARGE SCALE GENOMIC DNA]</scope>
    <source>
        <strain evidence="1 2">B4147</strain>
    </source>
</reference>
<dbReference type="EMBL" id="LCYN01000017">
    <property type="protein sequence ID" value="KKZ95965.1"/>
    <property type="molecule type" value="Genomic_DNA"/>
</dbReference>
<evidence type="ECO:0000313" key="2">
    <source>
        <dbReference type="Proteomes" id="UP000035350"/>
    </source>
</evidence>
<comment type="caution">
    <text evidence="1">The sequence shown here is derived from an EMBL/GenBank/DDBJ whole genome shotgun (WGS) entry which is preliminary data.</text>
</comment>
<dbReference type="AlphaFoldDB" id="A0A0G8C869"/>
<sequence length="61" mass="6868">MKENKLSTKNLFLIGVIYQKAAYPPIISTDNLSYTDSPEIIAANTTYNDKTSILTFIILKK</sequence>
<dbReference type="PATRIC" id="fig|1396.433.peg.2047"/>
<evidence type="ECO:0000313" key="1">
    <source>
        <dbReference type="EMBL" id="KKZ95965.1"/>
    </source>
</evidence>
<accession>A0A0G8C869</accession>
<gene>
    <name evidence="1" type="ORF">B4147_5206</name>
</gene>